<comment type="caution">
    <text evidence="1">The sequence shown here is derived from an EMBL/GenBank/DDBJ whole genome shotgun (WGS) entry which is preliminary data.</text>
</comment>
<reference evidence="1 2" key="1">
    <citation type="submission" date="2018-06" db="EMBL/GenBank/DDBJ databases">
        <title>Genomic Encyclopedia of Type Strains, Phase IV (KMG-IV): sequencing the most valuable type-strain genomes for metagenomic binning, comparative biology and taxonomic classification.</title>
        <authorList>
            <person name="Goeker M."/>
        </authorList>
    </citation>
    <scope>NUCLEOTIDE SEQUENCE [LARGE SCALE GENOMIC DNA]</scope>
    <source>
        <strain evidence="1 2">DSM 24032</strain>
    </source>
</reference>
<keyword evidence="2" id="KW-1185">Reference proteome</keyword>
<proteinExistence type="predicted"/>
<evidence type="ECO:0000313" key="2">
    <source>
        <dbReference type="Proteomes" id="UP000253083"/>
    </source>
</evidence>
<dbReference type="EMBL" id="QNRT01000001">
    <property type="protein sequence ID" value="RBP52852.1"/>
    <property type="molecule type" value="Genomic_DNA"/>
</dbReference>
<dbReference type="OrthoDB" id="195541at2"/>
<dbReference type="Pfam" id="PF05708">
    <property type="entry name" value="Peptidase_C92"/>
    <property type="match status" value="1"/>
</dbReference>
<dbReference type="InterPro" id="IPR024453">
    <property type="entry name" value="Peptidase_C92"/>
</dbReference>
<organism evidence="1 2">
    <name type="scientific">Arenicella xantha</name>
    <dbReference type="NCBI Taxonomy" id="644221"/>
    <lineage>
        <taxon>Bacteria</taxon>
        <taxon>Pseudomonadati</taxon>
        <taxon>Pseudomonadota</taxon>
        <taxon>Gammaproteobacteria</taxon>
        <taxon>Arenicellales</taxon>
        <taxon>Arenicellaceae</taxon>
        <taxon>Arenicella</taxon>
    </lineage>
</organism>
<dbReference type="Gene3D" id="3.90.1720.10">
    <property type="entry name" value="endopeptidase domain like (from Nostoc punctiforme)"/>
    <property type="match status" value="1"/>
</dbReference>
<dbReference type="SUPFAM" id="SSF54001">
    <property type="entry name" value="Cysteine proteinases"/>
    <property type="match status" value="1"/>
</dbReference>
<protein>
    <submittedName>
        <fullName evidence="1">Permuted papain-like amidase YaeF/Yiix C92 family enzyme</fullName>
    </submittedName>
</protein>
<dbReference type="Proteomes" id="UP000253083">
    <property type="component" value="Unassembled WGS sequence"/>
</dbReference>
<dbReference type="AlphaFoldDB" id="A0A395JRA0"/>
<gene>
    <name evidence="1" type="ORF">DFR28_101236</name>
</gene>
<sequence>MTTSAKQTAELTRLTQALVTLNESLPQLFKDAFNTEKLAAISSEGLFSPQEDEQMGYWFARFITIRRNLWSIVEAGIQTTGGISKLSAERDYPFFVLAYSAVCSLIRMDRFLVGKVATHTIIQRKLNEALPQHRIERKQFSEIYQALVQPANALRIHQAHRTLKRHAETIQLAVRDSPVESVLSRLPQQERYLNLSRRHYFLAWLKSRKLVWRRRGASAKQKSLFTVLEYSGRLASELSLPRPKKVTPTVRDQLAKLIQPGDIFITRHSRALTNLFLPGYWPHAALYVGYEHDRDRLQIPHDPIHHRFWCESACTLEALKDGVHFRSLASTLSVDAFVVIRPNFSQTDIAQALGRVAVHAGKAYNFDFDFFRADQLVCTEVIYRAFDGIAGRRIPLHERVGRKTLSAEDILDLTIESDWAQAIAIFGVGDSKHELITDHRVNAVLQQSYR</sequence>
<dbReference type="InterPro" id="IPR038765">
    <property type="entry name" value="Papain-like_cys_pep_sf"/>
</dbReference>
<evidence type="ECO:0000313" key="1">
    <source>
        <dbReference type="EMBL" id="RBP52852.1"/>
    </source>
</evidence>
<name>A0A395JRA0_9GAMM</name>
<accession>A0A395JRA0</accession>
<dbReference type="RefSeq" id="WP_113952467.1">
    <property type="nucleotide sequence ID" value="NZ_QNRT01000001.1"/>
</dbReference>
<dbReference type="InParanoid" id="A0A395JRA0"/>